<evidence type="ECO:0000313" key="5">
    <source>
        <dbReference type="Proteomes" id="UP000046067"/>
    </source>
</evidence>
<sequence length="204" mass="22994">MKVLQRTCNHIRSNLNQSISRLNVAHIRNVKNERPISISVNAEANFFEGVSILNKPRTRVSNMRQLLPLESFERISKAYESKDVRLVARDSAFLGLQRAIRSERFELDNFKSNFPYLTVANGSLRTIVTGLKGIVEFDDGQMKDIAKEILDTQICGVPFSQFGTCSGSARDLVANASYQQEKIIIKHLNELFEKVALHLVGAEV</sequence>
<dbReference type="Gene3D" id="1.20.120.260">
    <property type="entry name" value="Virulence factor YopE uncharacterised domain"/>
    <property type="match status" value="1"/>
</dbReference>
<dbReference type="CDD" id="cd00219">
    <property type="entry name" value="ToxGAP"/>
    <property type="match status" value="1"/>
</dbReference>
<dbReference type="Proteomes" id="UP000046067">
    <property type="component" value="Unassembled WGS sequence"/>
</dbReference>
<dbReference type="SUPFAM" id="SSF47233">
    <property type="entry name" value="Bacterial GAP domain"/>
    <property type="match status" value="1"/>
</dbReference>
<organism evidence="4 5">
    <name type="scientific">Vibrio cholerae</name>
    <dbReference type="NCBI Taxonomy" id="666"/>
    <lineage>
        <taxon>Bacteria</taxon>
        <taxon>Pseudomonadati</taxon>
        <taxon>Pseudomonadota</taxon>
        <taxon>Gammaproteobacteria</taxon>
        <taxon>Vibrionales</taxon>
        <taxon>Vibrionaceae</taxon>
        <taxon>Vibrio</taxon>
    </lineage>
</organism>
<evidence type="ECO:0000259" key="3">
    <source>
        <dbReference type="Pfam" id="PF03545"/>
    </source>
</evidence>
<dbReference type="GO" id="GO:0005096">
    <property type="term" value="F:GTPase activator activity"/>
    <property type="evidence" value="ECO:0007669"/>
    <property type="project" value="UniProtKB-KW"/>
</dbReference>
<keyword evidence="2" id="KW-0843">Virulence</keyword>
<dbReference type="AlphaFoldDB" id="A0A655XAV0"/>
<dbReference type="InterPro" id="IPR037168">
    <property type="entry name" value="YopE_GAP_dom_sf"/>
</dbReference>
<name>A0A655XAV0_VIBCL</name>
<keyword evidence="1" id="KW-0343">GTPase activation</keyword>
<dbReference type="EMBL" id="CWQJ01000009">
    <property type="protein sequence ID" value="CSC08098.1"/>
    <property type="molecule type" value="Genomic_DNA"/>
</dbReference>
<gene>
    <name evidence="4" type="primary">yopE</name>
    <name evidence="4" type="ORF">ERS013201_01720</name>
</gene>
<evidence type="ECO:0000256" key="1">
    <source>
        <dbReference type="ARBA" id="ARBA00022468"/>
    </source>
</evidence>
<accession>A0A655XAV0</accession>
<dbReference type="SASBDB" id="A0A655XAV0"/>
<evidence type="ECO:0000256" key="2">
    <source>
        <dbReference type="ARBA" id="ARBA00023026"/>
    </source>
</evidence>
<protein>
    <submittedName>
        <fullName evidence="4">Outer membrane virulence protein yopE</fullName>
    </submittedName>
</protein>
<proteinExistence type="predicted"/>
<feature type="domain" description="Virulence factor YopE GAP" evidence="3">
    <location>
        <begin position="110"/>
        <end position="176"/>
    </location>
</feature>
<dbReference type="InterPro" id="IPR014773">
    <property type="entry name" value="YopE_GAP_dom"/>
</dbReference>
<reference evidence="4 5" key="1">
    <citation type="submission" date="2015-07" db="EMBL/GenBank/DDBJ databases">
        <authorList>
            <consortium name="Pathogen Informatics"/>
        </authorList>
    </citation>
    <scope>NUCLEOTIDE SEQUENCE [LARGE SCALE GENOMIC DNA]</scope>
    <source>
        <strain evidence="4 5">A325</strain>
    </source>
</reference>
<evidence type="ECO:0000313" key="4">
    <source>
        <dbReference type="EMBL" id="CSC08098.1"/>
    </source>
</evidence>
<dbReference type="Pfam" id="PF03545">
    <property type="entry name" value="YopE"/>
    <property type="match status" value="1"/>
</dbReference>